<keyword evidence="1" id="KW-0732">Signal</keyword>
<keyword evidence="3" id="KW-1185">Reference proteome</keyword>
<feature type="signal peptide" evidence="1">
    <location>
        <begin position="1"/>
        <end position="30"/>
    </location>
</feature>
<evidence type="ECO:0000313" key="3">
    <source>
        <dbReference type="Proteomes" id="UP000256970"/>
    </source>
</evidence>
<organism evidence="2 3">
    <name type="scientific">Tetradesmus obliquus</name>
    <name type="common">Green alga</name>
    <name type="synonym">Acutodesmus obliquus</name>
    <dbReference type="NCBI Taxonomy" id="3088"/>
    <lineage>
        <taxon>Eukaryota</taxon>
        <taxon>Viridiplantae</taxon>
        <taxon>Chlorophyta</taxon>
        <taxon>core chlorophytes</taxon>
        <taxon>Chlorophyceae</taxon>
        <taxon>CS clade</taxon>
        <taxon>Sphaeropleales</taxon>
        <taxon>Scenedesmaceae</taxon>
        <taxon>Tetradesmus</taxon>
    </lineage>
</organism>
<name>A0A383W215_TETOB</name>
<evidence type="ECO:0000256" key="1">
    <source>
        <dbReference type="SAM" id="SignalP"/>
    </source>
</evidence>
<reference evidence="2 3" key="1">
    <citation type="submission" date="2016-10" db="EMBL/GenBank/DDBJ databases">
        <authorList>
            <person name="Cai Z."/>
        </authorList>
    </citation>
    <scope>NUCLEOTIDE SEQUENCE [LARGE SCALE GENOMIC DNA]</scope>
</reference>
<sequence>MMSQSRPAADFISVVLLASLLASSVVSTYGQSTTAKSTKNASSGRPACPVKGENYCVCEDNSCGGCPECAGCKDTQCIAPPKRWTHGRGPRVAGGSGRRLRGVFTQPAIFAARATSRSLAQAGSSALVCDGTVRPLAMPAGRYPTGSPWNPPFNNQPGFTCQRSYANPACADPTSAAGRRAINSGDCCGSAASTTCDSFSFAPITSASGGARGIVNPEDPITYQVTAADSFLTYVEFTAIDVGTAGARLAGGYENDVIPAVAAVHSWTPNGAVQAIASNGSIITTYGACSNCQEDKGIKTLSVSALPGTGFTRIELSQAFDDVGCSEAGSTGINADGMLWSGMRYSCVAPTCKDINLTVAGNQAYNCAAAPGPLSYVYNPDAADSTTLTVQSCCLPITCGDTLPLTFAKDAYDCVANAGPGYRPKAGSEASAPNNDNCCEFVPTCGLPAVGGSPYSSCAAGYTYDSMKATNTTLTSDACCKYVPTCAKPTADATAPYSSCAAGYTYDSTKATNTTLTSDACCKYVPTCAKPTADATAPYSSCAAGYTYDSTKATNTTLTSDACCKYVPTCAKPTADATAPYSSCAAGYTYDSTKATNTTLTSDACCKYVPTCAKPTADATAPYSSCAAGYTYDSTKATNTTLTSDACCKFVPTCAKPTADATEPYSSCAAGYTYDSTKATNTTLSNDACCKYVPTCAKPTADATAPYSSCAAGYSTKATNTTLTSDACCKYVPTCAKPTADATAPYSSCAAGYTYDSTKATNTTLSNDACCKYVPTCAKPTADAMEPYSSCAAGYTYDSIKATNTTLTSDACCKYVPTCAKPTADATAPYSSCAAGYTYDSTKATNTTLSNDACCMALPSSPSPQPGPIPTPDCNQGQCPAPATVNALLPQGFAVSSSSGSTVTVTYTNNAFLKCDCTQGLSWLTIATCGSTSSSTVNCARITAVRLGDQVTLSNVACGAVIDVIVHDGQCKGVKATAGSPAAQSPQRVALSSCKAGTTLPNGCRSGDSDGACGGAYSYRVVCSGARPLLRKLYFY</sequence>
<dbReference type="Proteomes" id="UP000256970">
    <property type="component" value="Unassembled WGS sequence"/>
</dbReference>
<protein>
    <submittedName>
        <fullName evidence="2">Uncharacterized protein</fullName>
    </submittedName>
</protein>
<feature type="chain" id="PRO_5016871805" evidence="1">
    <location>
        <begin position="31"/>
        <end position="1036"/>
    </location>
</feature>
<evidence type="ECO:0000313" key="2">
    <source>
        <dbReference type="EMBL" id="SZX71260.1"/>
    </source>
</evidence>
<dbReference type="EMBL" id="FNXT01001041">
    <property type="protein sequence ID" value="SZX71260.1"/>
    <property type="molecule type" value="Genomic_DNA"/>
</dbReference>
<accession>A0A383W215</accession>
<dbReference type="AlphaFoldDB" id="A0A383W215"/>
<gene>
    <name evidence="2" type="ORF">BQ4739_LOCUS11395</name>
</gene>
<proteinExistence type="predicted"/>